<dbReference type="InterPro" id="IPR036866">
    <property type="entry name" value="RibonucZ/Hydroxyglut_hydro"/>
</dbReference>
<comment type="similarity">
    <text evidence="2">Belongs to the DNA repair metallo-beta-lactamase (DRMBL) family.</text>
</comment>
<evidence type="ECO:0000256" key="11">
    <source>
        <dbReference type="ARBA" id="ARBA00039759"/>
    </source>
</evidence>
<evidence type="ECO:0000256" key="3">
    <source>
        <dbReference type="ARBA" id="ARBA00022722"/>
    </source>
</evidence>
<dbReference type="GeneID" id="107219779"/>
<evidence type="ECO:0000256" key="2">
    <source>
        <dbReference type="ARBA" id="ARBA00010304"/>
    </source>
</evidence>
<reference evidence="15" key="1">
    <citation type="submission" date="2025-08" db="UniProtKB">
        <authorList>
            <consortium name="RefSeq"/>
        </authorList>
    </citation>
    <scope>IDENTIFICATION</scope>
    <source>
        <tissue evidence="15">Thorax and Abdomen</tissue>
    </source>
</reference>
<accession>A0ABM3FFG7</accession>
<dbReference type="Gene3D" id="3.60.15.10">
    <property type="entry name" value="Ribonuclease Z/Hydroxyacylglutathione hydrolase-like"/>
    <property type="match status" value="1"/>
</dbReference>
<evidence type="ECO:0000313" key="14">
    <source>
        <dbReference type="Proteomes" id="UP000829291"/>
    </source>
</evidence>
<evidence type="ECO:0000256" key="1">
    <source>
        <dbReference type="ARBA" id="ARBA00004123"/>
    </source>
</evidence>
<evidence type="ECO:0000313" key="15">
    <source>
        <dbReference type="RefSeq" id="XP_046586765.1"/>
    </source>
</evidence>
<evidence type="ECO:0000256" key="8">
    <source>
        <dbReference type="ARBA" id="ARBA00023172"/>
    </source>
</evidence>
<protein>
    <recommendedName>
        <fullName evidence="11">Protein artemis</fullName>
    </recommendedName>
    <alternativeName>
        <fullName evidence="12">DNA cross-link repair 1C protein</fullName>
    </alternativeName>
</protein>
<keyword evidence="14" id="KW-1185">Reference proteome</keyword>
<keyword evidence="9" id="KW-0234">DNA repair</keyword>
<evidence type="ECO:0000256" key="4">
    <source>
        <dbReference type="ARBA" id="ARBA00022759"/>
    </source>
</evidence>
<keyword evidence="6" id="KW-0378">Hydrolase</keyword>
<evidence type="ECO:0000256" key="10">
    <source>
        <dbReference type="ARBA" id="ARBA00023242"/>
    </source>
</evidence>
<organism evidence="14 15">
    <name type="scientific">Neodiprion lecontei</name>
    <name type="common">Redheaded pine sawfly</name>
    <dbReference type="NCBI Taxonomy" id="441921"/>
    <lineage>
        <taxon>Eukaryota</taxon>
        <taxon>Metazoa</taxon>
        <taxon>Ecdysozoa</taxon>
        <taxon>Arthropoda</taxon>
        <taxon>Hexapoda</taxon>
        <taxon>Insecta</taxon>
        <taxon>Pterygota</taxon>
        <taxon>Neoptera</taxon>
        <taxon>Endopterygota</taxon>
        <taxon>Hymenoptera</taxon>
        <taxon>Tenthredinoidea</taxon>
        <taxon>Diprionidae</taxon>
        <taxon>Diprioninae</taxon>
        <taxon>Neodiprion</taxon>
    </lineage>
</organism>
<keyword evidence="8" id="KW-0233">DNA recombination</keyword>
<keyword evidence="7" id="KW-0269">Exonuclease</keyword>
<evidence type="ECO:0000256" key="9">
    <source>
        <dbReference type="ARBA" id="ARBA00023204"/>
    </source>
</evidence>
<keyword evidence="10" id="KW-0539">Nucleus</keyword>
<evidence type="ECO:0000256" key="5">
    <source>
        <dbReference type="ARBA" id="ARBA00022763"/>
    </source>
</evidence>
<keyword evidence="3" id="KW-0540">Nuclease</keyword>
<dbReference type="Proteomes" id="UP000829291">
    <property type="component" value="Chromosome 2"/>
</dbReference>
<gene>
    <name evidence="15" type="primary">LOC107219779</name>
</gene>
<evidence type="ECO:0000256" key="12">
    <source>
        <dbReference type="ARBA" id="ARBA00042677"/>
    </source>
</evidence>
<proteinExistence type="inferred from homology"/>
<dbReference type="Gene3D" id="3.40.50.12650">
    <property type="match status" value="1"/>
</dbReference>
<sequence length="403" mass="46033">MSTFLGQISEIPGISVDRFDGENLKSSAFFLSHCHSDHMKGLSSSFFNYLINSDTYLYCSPISKAFLMGIFVGLPEDRILEIELSIPKIIRYTVPEGGESLATSLTVSTSPAGHCPGSVMFIFSKDEKTILYSGDFRINPKDLPKLNPLNDKIDGKNRAKKFDTIYLDTTFLSLDFPRFPSRLESCEAICDAVKQWLEPNSKNVVIIECSALYGVEYLFMEMFKLLNLKIHIKDKVHSNYIRIPELAEIVTIDGRDSRIHACTSKLFSTKNLLCRSDVDYENILTIVPSVMRWKGKNTSCISEYDTRNRQRLYVCYSTHSSYEELRAFVDYFKPDKIVPCVCPSDSATKIDKLLGEFMSYQMKLDESDQVSESLNFRVPFTRVFKKPFASKYFADDDDEDDEL</sequence>
<comment type="subcellular location">
    <subcellularLocation>
        <location evidence="1">Nucleus</location>
    </subcellularLocation>
</comment>
<keyword evidence="4" id="KW-0255">Endonuclease</keyword>
<dbReference type="RefSeq" id="XP_046586765.1">
    <property type="nucleotide sequence ID" value="XM_046730809.1"/>
</dbReference>
<feature type="domain" description="DNA repair metallo-beta-lactamase" evidence="13">
    <location>
        <begin position="245"/>
        <end position="343"/>
    </location>
</feature>
<evidence type="ECO:0000259" key="13">
    <source>
        <dbReference type="Pfam" id="PF07522"/>
    </source>
</evidence>
<dbReference type="PANTHER" id="PTHR23240">
    <property type="entry name" value="DNA CROSS-LINK REPAIR PROTEIN PSO2/SNM1-RELATED"/>
    <property type="match status" value="1"/>
</dbReference>
<evidence type="ECO:0000256" key="6">
    <source>
        <dbReference type="ARBA" id="ARBA00022801"/>
    </source>
</evidence>
<dbReference type="Pfam" id="PF07522">
    <property type="entry name" value="DRMBL"/>
    <property type="match status" value="1"/>
</dbReference>
<dbReference type="PANTHER" id="PTHR23240:SF8">
    <property type="entry name" value="PROTEIN ARTEMIS"/>
    <property type="match status" value="1"/>
</dbReference>
<dbReference type="InterPro" id="IPR011084">
    <property type="entry name" value="DRMBL"/>
</dbReference>
<evidence type="ECO:0000256" key="7">
    <source>
        <dbReference type="ARBA" id="ARBA00022839"/>
    </source>
</evidence>
<dbReference type="SUPFAM" id="SSF56281">
    <property type="entry name" value="Metallo-hydrolase/oxidoreductase"/>
    <property type="match status" value="1"/>
</dbReference>
<keyword evidence="5" id="KW-0227">DNA damage</keyword>
<name>A0ABM3FFG7_NEOLC</name>